<sequence length="356" mass="40696">MVRDLCLQVGREKLFINSTVLPQLGIDIILGMNWLKQHNAKIDVGSRSVRLCSSGGTDVVIHVPLHKNMLHTVNVVDAQGDAQALAKIPVVRDYPDVFPEELPGLPPDRDVEFKIDLETIRNGVDELRELKVQLQEQLDKGFIRPSSSPWGCPALFVEKKDQGGKRLCVDYRPLNNKYPLPHIDILFDRLAGAKVFSKIDLRSREEDIPKTAFSTGYGLYEYLVMSFGLTNAPAFFMYMMNSVFMNELDKFVVVFIDDILIYSKSEEEHEEHLKIVLTRLREHKLYAKFSKCAFWLKEVSFLGHILSEKGVAVDPSKVKDVLNWKQPETVTEIRSFLGLAGYYRRFIKDFSKAQSQ</sequence>
<name>A0AAQ3SU46_PASNO</name>
<gene>
    <name evidence="2" type="ORF">U9M48_010413</name>
</gene>
<dbReference type="InterPro" id="IPR043128">
    <property type="entry name" value="Rev_trsase/Diguanyl_cyclase"/>
</dbReference>
<dbReference type="InterPro" id="IPR053134">
    <property type="entry name" value="RNA-dir_DNA_polymerase"/>
</dbReference>
<dbReference type="EMBL" id="CP144746">
    <property type="protein sequence ID" value="WVZ60379.1"/>
    <property type="molecule type" value="Genomic_DNA"/>
</dbReference>
<dbReference type="PANTHER" id="PTHR24559">
    <property type="entry name" value="TRANSPOSON TY3-I GAG-POL POLYPROTEIN"/>
    <property type="match status" value="1"/>
</dbReference>
<dbReference type="Pfam" id="PF00078">
    <property type="entry name" value="RVT_1"/>
    <property type="match status" value="1"/>
</dbReference>
<protein>
    <recommendedName>
        <fullName evidence="1">Reverse transcriptase domain-containing protein</fullName>
    </recommendedName>
</protein>
<dbReference type="FunFam" id="3.30.70.270:FF:000003">
    <property type="entry name" value="Transposon Ty3-G Gag-Pol polyprotein"/>
    <property type="match status" value="1"/>
</dbReference>
<dbReference type="InterPro" id="IPR000477">
    <property type="entry name" value="RT_dom"/>
</dbReference>
<evidence type="ECO:0000259" key="1">
    <source>
        <dbReference type="Pfam" id="PF00078"/>
    </source>
</evidence>
<dbReference type="Pfam" id="PF08284">
    <property type="entry name" value="RVP_2"/>
    <property type="match status" value="1"/>
</dbReference>
<keyword evidence="3" id="KW-1185">Reference proteome</keyword>
<dbReference type="CDD" id="cd01647">
    <property type="entry name" value="RT_LTR"/>
    <property type="match status" value="1"/>
</dbReference>
<dbReference type="Proteomes" id="UP001341281">
    <property type="component" value="Chromosome 02"/>
</dbReference>
<proteinExistence type="predicted"/>
<reference evidence="2 3" key="1">
    <citation type="submission" date="2024-02" db="EMBL/GenBank/DDBJ databases">
        <title>High-quality chromosome-scale genome assembly of Pensacola bahiagrass (Paspalum notatum Flugge var. saurae).</title>
        <authorList>
            <person name="Vega J.M."/>
            <person name="Podio M."/>
            <person name="Orjuela J."/>
            <person name="Siena L.A."/>
            <person name="Pessino S.C."/>
            <person name="Combes M.C."/>
            <person name="Mariac C."/>
            <person name="Albertini E."/>
            <person name="Pupilli F."/>
            <person name="Ortiz J.P.A."/>
            <person name="Leblanc O."/>
        </authorList>
    </citation>
    <scope>NUCLEOTIDE SEQUENCE [LARGE SCALE GENOMIC DNA]</scope>
    <source>
        <strain evidence="2">R1</strain>
        <tissue evidence="2">Leaf</tissue>
    </source>
</reference>
<dbReference type="Gene3D" id="2.40.70.10">
    <property type="entry name" value="Acid Proteases"/>
    <property type="match status" value="1"/>
</dbReference>
<dbReference type="PANTHER" id="PTHR24559:SF444">
    <property type="entry name" value="REVERSE TRANSCRIPTASE DOMAIN-CONTAINING PROTEIN"/>
    <property type="match status" value="1"/>
</dbReference>
<organism evidence="2 3">
    <name type="scientific">Paspalum notatum var. saurae</name>
    <dbReference type="NCBI Taxonomy" id="547442"/>
    <lineage>
        <taxon>Eukaryota</taxon>
        <taxon>Viridiplantae</taxon>
        <taxon>Streptophyta</taxon>
        <taxon>Embryophyta</taxon>
        <taxon>Tracheophyta</taxon>
        <taxon>Spermatophyta</taxon>
        <taxon>Magnoliopsida</taxon>
        <taxon>Liliopsida</taxon>
        <taxon>Poales</taxon>
        <taxon>Poaceae</taxon>
        <taxon>PACMAD clade</taxon>
        <taxon>Panicoideae</taxon>
        <taxon>Andropogonodae</taxon>
        <taxon>Paspaleae</taxon>
        <taxon>Paspalinae</taxon>
        <taxon>Paspalum</taxon>
    </lineage>
</organism>
<dbReference type="Gene3D" id="3.10.10.10">
    <property type="entry name" value="HIV Type 1 Reverse Transcriptase, subunit A, domain 1"/>
    <property type="match status" value="1"/>
</dbReference>
<dbReference type="SUPFAM" id="SSF56672">
    <property type="entry name" value="DNA/RNA polymerases"/>
    <property type="match status" value="1"/>
</dbReference>
<dbReference type="Gene3D" id="3.30.70.270">
    <property type="match status" value="2"/>
</dbReference>
<feature type="domain" description="Reverse transcriptase" evidence="1">
    <location>
        <begin position="160"/>
        <end position="306"/>
    </location>
</feature>
<accession>A0AAQ3SU46</accession>
<evidence type="ECO:0000313" key="2">
    <source>
        <dbReference type="EMBL" id="WVZ60379.1"/>
    </source>
</evidence>
<evidence type="ECO:0000313" key="3">
    <source>
        <dbReference type="Proteomes" id="UP001341281"/>
    </source>
</evidence>
<dbReference type="AlphaFoldDB" id="A0AAQ3SU46"/>
<dbReference type="InterPro" id="IPR021109">
    <property type="entry name" value="Peptidase_aspartic_dom_sf"/>
</dbReference>
<dbReference type="InterPro" id="IPR043502">
    <property type="entry name" value="DNA/RNA_pol_sf"/>
</dbReference>